<proteinExistence type="predicted"/>
<dbReference type="EMBL" id="JAVDWE010000015">
    <property type="protein sequence ID" value="MDR7096689.1"/>
    <property type="molecule type" value="Genomic_DNA"/>
</dbReference>
<gene>
    <name evidence="1" type="ORF">J2X09_004446</name>
</gene>
<accession>A0ABU1VGT5</accession>
<comment type="caution">
    <text evidence="1">The sequence shown here is derived from an EMBL/GenBank/DDBJ whole genome shotgun (WGS) entry which is preliminary data.</text>
</comment>
<protein>
    <submittedName>
        <fullName evidence="1">Uncharacterized protein</fullName>
    </submittedName>
</protein>
<keyword evidence="2" id="KW-1185">Reference proteome</keyword>
<evidence type="ECO:0000313" key="2">
    <source>
        <dbReference type="Proteomes" id="UP001265550"/>
    </source>
</evidence>
<evidence type="ECO:0000313" key="1">
    <source>
        <dbReference type="EMBL" id="MDR7096689.1"/>
    </source>
</evidence>
<dbReference type="Proteomes" id="UP001265550">
    <property type="component" value="Unassembled WGS sequence"/>
</dbReference>
<dbReference type="RefSeq" id="WP_204735380.1">
    <property type="nucleotide sequence ID" value="NZ_JAVDWE010000015.1"/>
</dbReference>
<organism evidence="1 2">
    <name type="scientific">Hydrogenophaga laconesensis</name>
    <dbReference type="NCBI Taxonomy" id="1805971"/>
    <lineage>
        <taxon>Bacteria</taxon>
        <taxon>Pseudomonadati</taxon>
        <taxon>Pseudomonadota</taxon>
        <taxon>Betaproteobacteria</taxon>
        <taxon>Burkholderiales</taxon>
        <taxon>Comamonadaceae</taxon>
        <taxon>Hydrogenophaga</taxon>
    </lineage>
</organism>
<name>A0ABU1VGT5_9BURK</name>
<reference evidence="1 2" key="1">
    <citation type="submission" date="2023-07" db="EMBL/GenBank/DDBJ databases">
        <title>Sorghum-associated microbial communities from plants grown in Nebraska, USA.</title>
        <authorList>
            <person name="Schachtman D."/>
        </authorList>
    </citation>
    <scope>NUCLEOTIDE SEQUENCE [LARGE SCALE GENOMIC DNA]</scope>
    <source>
        <strain evidence="1 2">BE240</strain>
    </source>
</reference>
<sequence length="254" mass="27965">MSPPVPPLHSPTRTWTKTADRPLRSLSKSLGIWVFAHFVGVPVPWRAVRQTDARALLAYEHERLVALAAAGEHVPKVHAFDGFSLTTGDIGETVDYQLHRMAEGERLPLMCAASADLAAFHARGQWHGGAQLRNTTWDGAHFARLDFEERLRPGMALETVQVYDVLQMLLSLARYLQPLGPGAVLAVLQAYENAGSGGPALRAFIARLLPRLQRVSRIAAWSKRLDTSRELMRLRTVLEGMAAFAAAPPAPQVR</sequence>